<dbReference type="NCBIfam" id="TIGR02188">
    <property type="entry name" value="Ac_CoA_lig_AcsA"/>
    <property type="match status" value="1"/>
</dbReference>
<dbReference type="CDD" id="cd05966">
    <property type="entry name" value="ACS"/>
    <property type="match status" value="1"/>
</dbReference>
<protein>
    <recommendedName>
        <fullName evidence="5">Acetyl-coenzyme A synthetase</fullName>
        <ecNumber evidence="5">6.2.1.1</ecNumber>
    </recommendedName>
</protein>
<dbReference type="OrthoDB" id="1706066at2759"/>
<dbReference type="GO" id="GO:0005829">
    <property type="term" value="C:cytosol"/>
    <property type="evidence" value="ECO:0007669"/>
    <property type="project" value="TreeGrafter"/>
</dbReference>
<evidence type="ECO:0000259" key="7">
    <source>
        <dbReference type="Pfam" id="PF13193"/>
    </source>
</evidence>
<feature type="domain" description="AMP-dependent synthetase/ligase" evidence="6">
    <location>
        <begin position="89"/>
        <end position="477"/>
    </location>
</feature>
<dbReference type="FunFam" id="3.40.50.12780:FF:000001">
    <property type="entry name" value="Acetyl-coenzyme A synthetase"/>
    <property type="match status" value="1"/>
</dbReference>
<dbReference type="Gene3D" id="3.40.50.12780">
    <property type="entry name" value="N-terminal domain of ligase-like"/>
    <property type="match status" value="1"/>
</dbReference>
<feature type="domain" description="AMP-binding enzyme C-terminal" evidence="7">
    <location>
        <begin position="541"/>
        <end position="619"/>
    </location>
</feature>
<dbReference type="Gene3D" id="3.30.300.30">
    <property type="match status" value="1"/>
</dbReference>
<evidence type="ECO:0000259" key="8">
    <source>
        <dbReference type="Pfam" id="PF16177"/>
    </source>
</evidence>
<evidence type="ECO:0000259" key="6">
    <source>
        <dbReference type="Pfam" id="PF00501"/>
    </source>
</evidence>
<comment type="catalytic activity">
    <reaction evidence="5">
        <text>acetate + ATP + CoA = acetyl-CoA + AMP + diphosphate</text>
        <dbReference type="Rhea" id="RHEA:23176"/>
        <dbReference type="ChEBI" id="CHEBI:30089"/>
        <dbReference type="ChEBI" id="CHEBI:30616"/>
        <dbReference type="ChEBI" id="CHEBI:33019"/>
        <dbReference type="ChEBI" id="CHEBI:57287"/>
        <dbReference type="ChEBI" id="CHEBI:57288"/>
        <dbReference type="ChEBI" id="CHEBI:456215"/>
        <dbReference type="EC" id="6.2.1.1"/>
    </reaction>
</comment>
<dbReference type="AlphaFoldDB" id="A0A507FJ91"/>
<evidence type="ECO:0000256" key="3">
    <source>
        <dbReference type="ARBA" id="ARBA00022741"/>
    </source>
</evidence>
<comment type="caution">
    <text evidence="9">The sequence shown here is derived from an EMBL/GenBank/DDBJ whole genome shotgun (WGS) entry which is preliminary data.</text>
</comment>
<proteinExistence type="inferred from homology"/>
<dbReference type="PROSITE" id="PS00455">
    <property type="entry name" value="AMP_BINDING"/>
    <property type="match status" value="1"/>
</dbReference>
<dbReference type="EMBL" id="QEAP01000071">
    <property type="protein sequence ID" value="TPX75705.1"/>
    <property type="molecule type" value="Genomic_DNA"/>
</dbReference>
<gene>
    <name evidence="9" type="ORF">CcCBS67573_g03020</name>
</gene>
<dbReference type="GO" id="GO:0005524">
    <property type="term" value="F:ATP binding"/>
    <property type="evidence" value="ECO:0007669"/>
    <property type="project" value="UniProtKB-UniRule"/>
</dbReference>
<dbReference type="GO" id="GO:0016208">
    <property type="term" value="F:AMP binding"/>
    <property type="evidence" value="ECO:0007669"/>
    <property type="project" value="InterPro"/>
</dbReference>
<dbReference type="InterPro" id="IPR032387">
    <property type="entry name" value="ACAS_N"/>
</dbReference>
<evidence type="ECO:0000256" key="4">
    <source>
        <dbReference type="ARBA" id="ARBA00022840"/>
    </source>
</evidence>
<dbReference type="EC" id="6.2.1.1" evidence="5"/>
<keyword evidence="2 5" id="KW-0436">Ligase</keyword>
<evidence type="ECO:0000256" key="2">
    <source>
        <dbReference type="ARBA" id="ARBA00022598"/>
    </source>
</evidence>
<evidence type="ECO:0000313" key="9">
    <source>
        <dbReference type="EMBL" id="TPX75705.1"/>
    </source>
</evidence>
<comment type="similarity">
    <text evidence="1 5">Belongs to the ATP-dependent AMP-binding enzyme family.</text>
</comment>
<organism evidence="9 10">
    <name type="scientific">Chytriomyces confervae</name>
    <dbReference type="NCBI Taxonomy" id="246404"/>
    <lineage>
        <taxon>Eukaryota</taxon>
        <taxon>Fungi</taxon>
        <taxon>Fungi incertae sedis</taxon>
        <taxon>Chytridiomycota</taxon>
        <taxon>Chytridiomycota incertae sedis</taxon>
        <taxon>Chytridiomycetes</taxon>
        <taxon>Chytridiales</taxon>
        <taxon>Chytriomycetaceae</taxon>
        <taxon>Chytriomyces</taxon>
    </lineage>
</organism>
<dbReference type="Pfam" id="PF16177">
    <property type="entry name" value="ACAS_N"/>
    <property type="match status" value="1"/>
</dbReference>
<dbReference type="InterPro" id="IPR020845">
    <property type="entry name" value="AMP-binding_CS"/>
</dbReference>
<dbReference type="GO" id="GO:0003987">
    <property type="term" value="F:acetate-CoA ligase activity"/>
    <property type="evidence" value="ECO:0007669"/>
    <property type="project" value="UniProtKB-UniRule"/>
</dbReference>
<sequence length="672" mass="73813">MTIPTHAVPARLLDESKCPKPHVSSLEQYKEMHQESVENPVGFWRKMAKSNLDWISPFSDETVMQGSFMDGDIAWFPHGALNVAYNCIDRHASKNPDSVAMIFEADEPGNHEKITYATLLREVCRFANVLKKYGVRKGDTVAIYMPMVPEAAYAMLACARIGAVHSVVFAGFSAEALRDRMVDAKCKVLVTADQGLRGGRVVHLKKIADEALAQSPLVKSVIVFQRTGDDKVPFDPTRDVWWHEECVTQRPFCPCEPMNAEDPLFMLYTSGSTGKPKGVVHTTGGYLLGAHTSVKYIFDLHPGDIYGCMADVGWITGHTYIVYGPLSNGVTTVVFESTPTYPDASRFWEVVDTHKLTQLYTAPTAIRALRRLGDSFVEKHSLESLRVLGSVGEPINPEAWDWYNTVVGRGRCAIVDTYWQTETGSIIVTPLPGCIPTKPGAATVPFFGVDLAILDANTGKEIPYDGSEEITGVLALRQTIPSIARTVYGDHNRYLDTYMRPYKGFYFTGDGASRDTDGYYWIKGRVDDVINVSGHRMSTAEIESALITHPACAESAAVGIADDLTGQAVVCFCTLKSHHADEASVAAAFRFQVRTQIGPFATPKAIVIVNDLPKTRSGKIMRRILRKAAGGEVSLEDVEDDEAIRAKLGDISTLADPSIVKHIVEKVKKAGL</sequence>
<dbReference type="GO" id="GO:0019427">
    <property type="term" value="P:acetyl-CoA biosynthetic process from acetate"/>
    <property type="evidence" value="ECO:0007669"/>
    <property type="project" value="InterPro"/>
</dbReference>
<dbReference type="InterPro" id="IPR000873">
    <property type="entry name" value="AMP-dep_synth/lig_dom"/>
</dbReference>
<keyword evidence="4 5" id="KW-0067">ATP-binding</keyword>
<dbReference type="Proteomes" id="UP000320333">
    <property type="component" value="Unassembled WGS sequence"/>
</dbReference>
<dbReference type="Pfam" id="PF13193">
    <property type="entry name" value="AMP-binding_C"/>
    <property type="match status" value="1"/>
</dbReference>
<keyword evidence="10" id="KW-1185">Reference proteome</keyword>
<evidence type="ECO:0000313" key="10">
    <source>
        <dbReference type="Proteomes" id="UP000320333"/>
    </source>
</evidence>
<dbReference type="PANTHER" id="PTHR24095">
    <property type="entry name" value="ACETYL-COENZYME A SYNTHETASE"/>
    <property type="match status" value="1"/>
</dbReference>
<evidence type="ECO:0000256" key="5">
    <source>
        <dbReference type="RuleBase" id="RU361147"/>
    </source>
</evidence>
<name>A0A507FJ91_9FUNG</name>
<dbReference type="InterPro" id="IPR025110">
    <property type="entry name" value="AMP-bd_C"/>
</dbReference>
<keyword evidence="3 5" id="KW-0547">Nucleotide-binding</keyword>
<dbReference type="Pfam" id="PF00501">
    <property type="entry name" value="AMP-binding"/>
    <property type="match status" value="1"/>
</dbReference>
<accession>A0A507FJ91</accession>
<dbReference type="InterPro" id="IPR011904">
    <property type="entry name" value="Ac_CoA_lig"/>
</dbReference>
<dbReference type="InterPro" id="IPR045851">
    <property type="entry name" value="AMP-bd_C_sf"/>
</dbReference>
<dbReference type="STRING" id="246404.A0A507FJ91"/>
<dbReference type="SUPFAM" id="SSF56801">
    <property type="entry name" value="Acetyl-CoA synthetase-like"/>
    <property type="match status" value="1"/>
</dbReference>
<dbReference type="InterPro" id="IPR042099">
    <property type="entry name" value="ANL_N_sf"/>
</dbReference>
<reference evidence="9 10" key="1">
    <citation type="journal article" date="2019" name="Sci. Rep.">
        <title>Comparative genomics of chytrid fungi reveal insights into the obligate biotrophic and pathogenic lifestyle of Synchytrium endobioticum.</title>
        <authorList>
            <person name="van de Vossenberg B.T.L.H."/>
            <person name="Warris S."/>
            <person name="Nguyen H.D.T."/>
            <person name="van Gent-Pelzer M.P.E."/>
            <person name="Joly D.L."/>
            <person name="van de Geest H.C."/>
            <person name="Bonants P.J.M."/>
            <person name="Smith D.S."/>
            <person name="Levesque C.A."/>
            <person name="van der Lee T.A.J."/>
        </authorList>
    </citation>
    <scope>NUCLEOTIDE SEQUENCE [LARGE SCALE GENOMIC DNA]</scope>
    <source>
        <strain evidence="9 10">CBS 675.73</strain>
    </source>
</reference>
<evidence type="ECO:0000256" key="1">
    <source>
        <dbReference type="ARBA" id="ARBA00006432"/>
    </source>
</evidence>
<dbReference type="PANTHER" id="PTHR24095:SF14">
    <property type="entry name" value="ACETYL-COENZYME A SYNTHETASE 1"/>
    <property type="match status" value="1"/>
</dbReference>
<feature type="domain" description="Acetyl-coenzyme A synthetase N-terminal" evidence="8">
    <location>
        <begin position="29"/>
        <end position="87"/>
    </location>
</feature>
<dbReference type="NCBIfam" id="NF001208">
    <property type="entry name" value="PRK00174.1"/>
    <property type="match status" value="1"/>
</dbReference>